<keyword evidence="1" id="KW-0732">Signal</keyword>
<dbReference type="Gene3D" id="3.90.70.10">
    <property type="entry name" value="Cysteine proteinases"/>
    <property type="match status" value="1"/>
</dbReference>
<protein>
    <recommendedName>
        <fullName evidence="2">Peptidase C39-like domain-containing protein</fullName>
    </recommendedName>
</protein>
<feature type="signal peptide" evidence="1">
    <location>
        <begin position="1"/>
        <end position="31"/>
    </location>
</feature>
<organism evidence="3 4">
    <name type="scientific">Brevibacillus borstelensis AK1</name>
    <dbReference type="NCBI Taxonomy" id="1300222"/>
    <lineage>
        <taxon>Bacteria</taxon>
        <taxon>Bacillati</taxon>
        <taxon>Bacillota</taxon>
        <taxon>Bacilli</taxon>
        <taxon>Bacillales</taxon>
        <taxon>Paenibacillaceae</taxon>
        <taxon>Brevibacillus</taxon>
    </lineage>
</organism>
<reference evidence="3 4" key="1">
    <citation type="submission" date="2013-03" db="EMBL/GenBank/DDBJ databases">
        <title>Assembly of a new bacterial strain Brevibacillus borstelensis AK1.</title>
        <authorList>
            <person name="Rajan I."/>
            <person name="PoliReddy D."/>
            <person name="Sugumar T."/>
            <person name="Rathinam K."/>
            <person name="Alqarawi S."/>
            <person name="Khalil A.B."/>
            <person name="Sivakumar N."/>
        </authorList>
    </citation>
    <scope>NUCLEOTIDE SEQUENCE [LARGE SCALE GENOMIC DNA]</scope>
    <source>
        <strain evidence="3 4">AK1</strain>
    </source>
</reference>
<dbReference type="GeneID" id="89500709"/>
<gene>
    <name evidence="3" type="ORF">I532_21076</name>
</gene>
<proteinExistence type="predicted"/>
<evidence type="ECO:0000256" key="1">
    <source>
        <dbReference type="SAM" id="SignalP"/>
    </source>
</evidence>
<dbReference type="OrthoDB" id="123420at2"/>
<dbReference type="Proteomes" id="UP000012081">
    <property type="component" value="Unassembled WGS sequence"/>
</dbReference>
<dbReference type="RefSeq" id="WP_003390867.1">
    <property type="nucleotide sequence ID" value="NZ_APBN01000012.1"/>
</dbReference>
<evidence type="ECO:0000313" key="3">
    <source>
        <dbReference type="EMBL" id="EMT50846.1"/>
    </source>
</evidence>
<dbReference type="STRING" id="1300222.I532_21076"/>
<keyword evidence="4" id="KW-1185">Reference proteome</keyword>
<comment type="caution">
    <text evidence="3">The sequence shown here is derived from an EMBL/GenBank/DDBJ whole genome shotgun (WGS) entry which is preliminary data.</text>
</comment>
<dbReference type="AlphaFoldDB" id="M8DV10"/>
<feature type="domain" description="Peptidase C39-like" evidence="2">
    <location>
        <begin position="39"/>
        <end position="158"/>
    </location>
</feature>
<dbReference type="InterPro" id="IPR039564">
    <property type="entry name" value="Peptidase_C39-like"/>
</dbReference>
<accession>M8DV10</accession>
<dbReference type="EMBL" id="APBN01000012">
    <property type="protein sequence ID" value="EMT50846.1"/>
    <property type="molecule type" value="Genomic_DNA"/>
</dbReference>
<name>M8DV10_9BACL</name>
<sequence length="189" mass="21133">MYKKSMKKFFVLGVAAVSLSILATVSSPSHAASTTVTLGVKKVTQAAELWCWAASSVSVLDYFGIKVTQSDFVEYVKGEVSNKSGNISEVMDGLDHYGLQSYRENNSLTFKETVREINNDIPVLARIKWKTGNTAIGHMVVIDGYTNSSTKYLRYMDPDKGEYSIMTYDRFVDSSGQEWTHTIYGFEEN</sequence>
<feature type="chain" id="PRO_5004095475" description="Peptidase C39-like domain-containing protein" evidence="1">
    <location>
        <begin position="32"/>
        <end position="189"/>
    </location>
</feature>
<evidence type="ECO:0000313" key="4">
    <source>
        <dbReference type="Proteomes" id="UP000012081"/>
    </source>
</evidence>
<evidence type="ECO:0000259" key="2">
    <source>
        <dbReference type="Pfam" id="PF13529"/>
    </source>
</evidence>
<dbReference type="Pfam" id="PF13529">
    <property type="entry name" value="Peptidase_C39_2"/>
    <property type="match status" value="1"/>
</dbReference>